<feature type="transmembrane region" description="Helical" evidence="8">
    <location>
        <begin position="340"/>
        <end position="358"/>
    </location>
</feature>
<feature type="transmembrane region" description="Helical" evidence="8">
    <location>
        <begin position="141"/>
        <end position="163"/>
    </location>
</feature>
<dbReference type="Proteomes" id="UP000558113">
    <property type="component" value="Unassembled WGS sequence"/>
</dbReference>
<feature type="transmembrane region" description="Helical" evidence="8">
    <location>
        <begin position="183"/>
        <end position="204"/>
    </location>
</feature>
<keyword evidence="10" id="KW-1185">Reference proteome</keyword>
<evidence type="ECO:0000256" key="5">
    <source>
        <dbReference type="ARBA" id="ARBA00022692"/>
    </source>
</evidence>
<dbReference type="PANTHER" id="PTHR34975">
    <property type="entry name" value="SPORE GERMINATION PROTEIN A2"/>
    <property type="match status" value="1"/>
</dbReference>
<keyword evidence="3" id="KW-0813">Transport</keyword>
<dbReference type="EMBL" id="JAAAMU010000001">
    <property type="protein sequence ID" value="NBC67707.1"/>
    <property type="molecule type" value="Genomic_DNA"/>
</dbReference>
<evidence type="ECO:0000256" key="2">
    <source>
        <dbReference type="ARBA" id="ARBA00007998"/>
    </source>
</evidence>
<proteinExistence type="inferred from homology"/>
<feature type="transmembrane region" description="Helical" evidence="8">
    <location>
        <begin position="12"/>
        <end position="34"/>
    </location>
</feature>
<keyword evidence="6 8" id="KW-1133">Transmembrane helix</keyword>
<keyword evidence="7 8" id="KW-0472">Membrane</keyword>
<evidence type="ECO:0000256" key="6">
    <source>
        <dbReference type="ARBA" id="ARBA00022989"/>
    </source>
</evidence>
<dbReference type="AlphaFoldDB" id="A0A7X4YK12"/>
<feature type="transmembrane region" description="Helical" evidence="8">
    <location>
        <begin position="270"/>
        <end position="295"/>
    </location>
</feature>
<dbReference type="InterPro" id="IPR004761">
    <property type="entry name" value="Spore_GerAB"/>
</dbReference>
<comment type="subcellular location">
    <subcellularLocation>
        <location evidence="1">Membrane</location>
        <topology evidence="1">Multi-pass membrane protein</topology>
    </subcellularLocation>
</comment>
<dbReference type="RefSeq" id="WP_161693755.1">
    <property type="nucleotide sequence ID" value="NZ_JAAAMU010000001.1"/>
</dbReference>
<dbReference type="PANTHER" id="PTHR34975:SF2">
    <property type="entry name" value="SPORE GERMINATION PROTEIN A2"/>
    <property type="match status" value="1"/>
</dbReference>
<evidence type="ECO:0000313" key="9">
    <source>
        <dbReference type="EMBL" id="NBC67707.1"/>
    </source>
</evidence>
<feature type="transmembrane region" description="Helical" evidence="8">
    <location>
        <begin position="307"/>
        <end position="325"/>
    </location>
</feature>
<dbReference type="Gene3D" id="1.20.1740.10">
    <property type="entry name" value="Amino acid/polyamine transporter I"/>
    <property type="match status" value="1"/>
</dbReference>
<organism evidence="9 10">
    <name type="scientific">Paenibacillus sacheonensis</name>
    <dbReference type="NCBI Taxonomy" id="742054"/>
    <lineage>
        <taxon>Bacteria</taxon>
        <taxon>Bacillati</taxon>
        <taxon>Bacillota</taxon>
        <taxon>Bacilli</taxon>
        <taxon>Bacillales</taxon>
        <taxon>Paenibacillaceae</taxon>
        <taxon>Paenibacillus</taxon>
    </lineage>
</organism>
<dbReference type="NCBIfam" id="TIGR00912">
    <property type="entry name" value="2A0309"/>
    <property type="match status" value="1"/>
</dbReference>
<name>A0A7X4YK12_9BACL</name>
<feature type="transmembrane region" description="Helical" evidence="8">
    <location>
        <begin position="82"/>
        <end position="106"/>
    </location>
</feature>
<accession>A0A7X4YK12</accession>
<feature type="transmembrane region" description="Helical" evidence="8">
    <location>
        <begin position="40"/>
        <end position="61"/>
    </location>
</feature>
<dbReference type="Pfam" id="PF03845">
    <property type="entry name" value="Spore_permease"/>
    <property type="match status" value="1"/>
</dbReference>
<keyword evidence="4" id="KW-0309">Germination</keyword>
<keyword evidence="5 8" id="KW-0812">Transmembrane</keyword>
<comment type="similarity">
    <text evidence="2">Belongs to the amino acid-polyamine-organocation (APC) superfamily. Spore germination protein (SGP) (TC 2.A.3.9) family.</text>
</comment>
<sequence length="366" mass="40504">MMKEGTISGRQLITLIIMAQLGTEVISLPHAAALHAGRDSWLAVLLSGLAAQIGIMLMWWLGSRYPTRNIYAYAPLIVGKPIGAVINFAYGGYYAISGLLVTLMYADILNRWLFTFTPKWPILLMLLIVIGYAATSSLRNLALISQSFLIVPIVGFVFIVFSGNQGLEIRNLLPLLTEGWNPVMKGIYIAFSAYAGYDLLLYAYPYIETRSKKKLLLAMTIANACTIVLYVAVTLVCSMTLGLKQLAVIPEPIVFLLKNYRFKILQGVDILFIISCACIVSATVFVYFFLAARAFQHLRGRGLGKQHVWVWAIVCGCFIASFFISKRDSIMQYGSMQDKLSILMIVGLPVILLMISGLRGTGRSRA</sequence>
<reference evidence="9 10" key="1">
    <citation type="submission" date="2020-01" db="EMBL/GenBank/DDBJ databases">
        <title>Paenibacillus soybeanensis sp. nov. isolated from the nodules of soybean (Glycine max(L.) Merr).</title>
        <authorList>
            <person name="Wang H."/>
        </authorList>
    </citation>
    <scope>NUCLEOTIDE SEQUENCE [LARGE SCALE GENOMIC DNA]</scope>
    <source>
        <strain evidence="9 10">DSM 23054</strain>
    </source>
</reference>
<evidence type="ECO:0000313" key="10">
    <source>
        <dbReference type="Proteomes" id="UP000558113"/>
    </source>
</evidence>
<feature type="transmembrane region" description="Helical" evidence="8">
    <location>
        <begin position="216"/>
        <end position="241"/>
    </location>
</feature>
<gene>
    <name evidence="9" type="ORF">GT003_01720</name>
</gene>
<dbReference type="OrthoDB" id="2446105at2"/>
<evidence type="ECO:0000256" key="1">
    <source>
        <dbReference type="ARBA" id="ARBA00004141"/>
    </source>
</evidence>
<protein>
    <submittedName>
        <fullName evidence="9">GerAB/ArcD/ProY family transporter</fullName>
    </submittedName>
</protein>
<dbReference type="GO" id="GO:0016020">
    <property type="term" value="C:membrane"/>
    <property type="evidence" value="ECO:0007669"/>
    <property type="project" value="UniProtKB-SubCell"/>
</dbReference>
<dbReference type="GO" id="GO:0009847">
    <property type="term" value="P:spore germination"/>
    <property type="evidence" value="ECO:0007669"/>
    <property type="project" value="InterPro"/>
</dbReference>
<evidence type="ECO:0000256" key="3">
    <source>
        <dbReference type="ARBA" id="ARBA00022448"/>
    </source>
</evidence>
<comment type="caution">
    <text evidence="9">The sequence shown here is derived from an EMBL/GenBank/DDBJ whole genome shotgun (WGS) entry which is preliminary data.</text>
</comment>
<evidence type="ECO:0000256" key="8">
    <source>
        <dbReference type="SAM" id="Phobius"/>
    </source>
</evidence>
<feature type="transmembrane region" description="Helical" evidence="8">
    <location>
        <begin position="112"/>
        <end position="134"/>
    </location>
</feature>
<evidence type="ECO:0000256" key="7">
    <source>
        <dbReference type="ARBA" id="ARBA00023136"/>
    </source>
</evidence>
<evidence type="ECO:0000256" key="4">
    <source>
        <dbReference type="ARBA" id="ARBA00022544"/>
    </source>
</evidence>